<name>A0A5N5QMF9_9AGAM</name>
<evidence type="ECO:0000313" key="2">
    <source>
        <dbReference type="EMBL" id="KAB5592982.1"/>
    </source>
</evidence>
<dbReference type="InterPro" id="IPR035810">
    <property type="entry name" value="PEBP_euk"/>
</dbReference>
<feature type="region of interest" description="Disordered" evidence="1">
    <location>
        <begin position="472"/>
        <end position="496"/>
    </location>
</feature>
<dbReference type="PANTHER" id="PTHR11362">
    <property type="entry name" value="PHOSPHATIDYLETHANOLAMINE-BINDING PROTEIN"/>
    <property type="match status" value="1"/>
</dbReference>
<dbReference type="CDD" id="cd00866">
    <property type="entry name" value="PEBP_euk"/>
    <property type="match status" value="1"/>
</dbReference>
<dbReference type="EMBL" id="SSOP01000048">
    <property type="protein sequence ID" value="KAB5592982.1"/>
    <property type="molecule type" value="Genomic_DNA"/>
</dbReference>
<evidence type="ECO:0000313" key="3">
    <source>
        <dbReference type="Proteomes" id="UP000383932"/>
    </source>
</evidence>
<proteinExistence type="predicted"/>
<dbReference type="GO" id="GO:0005840">
    <property type="term" value="C:ribosome"/>
    <property type="evidence" value="ECO:0007669"/>
    <property type="project" value="UniProtKB-KW"/>
</dbReference>
<evidence type="ECO:0000256" key="1">
    <source>
        <dbReference type="SAM" id="MobiDB-lite"/>
    </source>
</evidence>
<reference evidence="2 3" key="1">
    <citation type="journal article" date="2019" name="Fungal Biol. Biotechnol.">
        <title>Draft genome sequence of fastidious pathogen Ceratobasidium theobromae, which causes vascular-streak dieback in Theobroma cacao.</title>
        <authorList>
            <person name="Ali S.S."/>
            <person name="Asman A."/>
            <person name="Shao J."/>
            <person name="Firmansyah A.P."/>
            <person name="Susilo A.W."/>
            <person name="Rosmana A."/>
            <person name="McMahon P."/>
            <person name="Junaid M."/>
            <person name="Guest D."/>
            <person name="Kheng T.Y."/>
            <person name="Meinhardt L.W."/>
            <person name="Bailey B.A."/>
        </authorList>
    </citation>
    <scope>NUCLEOTIDE SEQUENCE [LARGE SCALE GENOMIC DNA]</scope>
    <source>
        <strain evidence="2 3">CT2</strain>
    </source>
</reference>
<dbReference type="Pfam" id="PF01161">
    <property type="entry name" value="PBP"/>
    <property type="match status" value="1"/>
</dbReference>
<dbReference type="InterPro" id="IPR008914">
    <property type="entry name" value="PEBP"/>
</dbReference>
<keyword evidence="2" id="KW-0687">Ribonucleoprotein</keyword>
<dbReference type="InterPro" id="IPR036610">
    <property type="entry name" value="PEBP-like_sf"/>
</dbReference>
<keyword evidence="3" id="KW-1185">Reference proteome</keyword>
<gene>
    <name evidence="2" type="ORF">CTheo_3536</name>
</gene>
<dbReference type="PANTHER" id="PTHR11362:SF82">
    <property type="entry name" value="PHOSPHATIDYLETHANOLAMINE-BINDING PROTEIN 4"/>
    <property type="match status" value="1"/>
</dbReference>
<organism evidence="2 3">
    <name type="scientific">Ceratobasidium theobromae</name>
    <dbReference type="NCBI Taxonomy" id="1582974"/>
    <lineage>
        <taxon>Eukaryota</taxon>
        <taxon>Fungi</taxon>
        <taxon>Dikarya</taxon>
        <taxon>Basidiomycota</taxon>
        <taxon>Agaricomycotina</taxon>
        <taxon>Agaricomycetes</taxon>
        <taxon>Cantharellales</taxon>
        <taxon>Ceratobasidiaceae</taxon>
        <taxon>Ceratobasidium</taxon>
    </lineage>
</organism>
<dbReference type="Gene3D" id="3.90.280.10">
    <property type="entry name" value="PEBP-like"/>
    <property type="match status" value="1"/>
</dbReference>
<accession>A0A5N5QMF9</accession>
<protein>
    <submittedName>
        <fullName evidence="2">54S ribosomal protein L35</fullName>
    </submittedName>
</protein>
<dbReference type="Gene3D" id="1.20.58.1180">
    <property type="match status" value="1"/>
</dbReference>
<keyword evidence="2" id="KW-0689">Ribosomal protein</keyword>
<dbReference type="SUPFAM" id="SSF49777">
    <property type="entry name" value="PEBP-like"/>
    <property type="match status" value="1"/>
</dbReference>
<dbReference type="AlphaFoldDB" id="A0A5N5QMF9"/>
<dbReference type="Proteomes" id="UP000383932">
    <property type="component" value="Unassembled WGS sequence"/>
</dbReference>
<dbReference type="OrthoDB" id="2153661at2759"/>
<comment type="caution">
    <text evidence="2">The sequence shown here is derived from an EMBL/GenBank/DDBJ whole genome shotgun (WGS) entry which is preliminary data.</text>
</comment>
<sequence length="496" mass="55597">MPASVALSPHVPSYSTPTVFRAFSRVYGPRATTSCLDEIHIWSQRAKVPRVEWELKRAIFYDGCVGFRAMPWFPDVRGFECQCCVGRGPTQEDARQAAIQLLLNFGIEADSPHVRWKFIQFNSPFGIANSAIPVVYGPPALLHDNEVIGYGSTRQEAKESSAFKLFERGCCVTDSAKMLTQTIWKTPIISRLSRSRCMSDIASSTYQRPLLPGRLPVYDLAVQLIEKDSAAKISLLEGEKDPQKRAKLEIQSKINLPQVRWAFANGKCALIAAENTGHLLTLHQTTFHSPYIVIFWNKRGETKVRSTFCEEVVPGVFLPVKSTLSAPSINAQPYHPEDRLYTLLVVDPDVPDPSARSFSTYLHALLPNVALSAEKTQISLPTAPDASGTVLAYIPPHPQHGTAYHRYTTLLLPQTSKISVELSKLPREHFDVRSFHEQHAFTSGGGIHMFREKWDESVSVVYKRFFDQPEPKFGKAPKPEPYLDATGRRPPKYTMA</sequence>